<dbReference type="AlphaFoldDB" id="A0A816RS24"/>
<reference evidence="2" key="1">
    <citation type="submission" date="2021-02" db="EMBL/GenBank/DDBJ databases">
        <authorList>
            <person name="Nowell W R."/>
        </authorList>
    </citation>
    <scope>NUCLEOTIDE SEQUENCE</scope>
</reference>
<dbReference type="EMBL" id="CAJNRE010009082">
    <property type="protein sequence ID" value="CAF2079151.1"/>
    <property type="molecule type" value="Genomic_DNA"/>
</dbReference>
<accession>A0A816RS24</accession>
<comment type="caution">
    <text evidence="2">The sequence shown here is derived from an EMBL/GenBank/DDBJ whole genome shotgun (WGS) entry which is preliminary data.</text>
</comment>
<evidence type="ECO:0000256" key="1">
    <source>
        <dbReference type="SAM" id="MobiDB-lite"/>
    </source>
</evidence>
<proteinExistence type="predicted"/>
<feature type="compositionally biased region" description="Basic and acidic residues" evidence="1">
    <location>
        <begin position="1"/>
        <end position="11"/>
    </location>
</feature>
<dbReference type="Proteomes" id="UP000663824">
    <property type="component" value="Unassembled WGS sequence"/>
</dbReference>
<sequence>MQVKQKLDKKPTNPKGQRRVGQDLANYLTNTLQIFCNEDNFLCTPCYKSAKESLDTANVSTSVTPMDTDEYLSERAASIAASDEEVSNLESRLNREKSFELLNNVFKVVGQLPIRDLRHRDYLRQKVNQVVHLIRQASENLCTGKQTEDISNDDKLNPPLDKLDITIDDSAQIVNNLKYLIDVSDYSEKIKLLALASKNWGRLKIENFFLCSEHQARYRAYLKDDDQILCSPIDLRGNIAFDPIIEKAIYDFYHTDEISRASPNKKDVLQNNENPNPIRHMLMTLMTLMETYQQFIQNSSSMHVGKSKSCSLKPKWIKTITLHDI</sequence>
<evidence type="ECO:0000313" key="2">
    <source>
        <dbReference type="EMBL" id="CAF2079151.1"/>
    </source>
</evidence>
<organism evidence="2 3">
    <name type="scientific">Rotaria magnacalcarata</name>
    <dbReference type="NCBI Taxonomy" id="392030"/>
    <lineage>
        <taxon>Eukaryota</taxon>
        <taxon>Metazoa</taxon>
        <taxon>Spiralia</taxon>
        <taxon>Gnathifera</taxon>
        <taxon>Rotifera</taxon>
        <taxon>Eurotatoria</taxon>
        <taxon>Bdelloidea</taxon>
        <taxon>Philodinida</taxon>
        <taxon>Philodinidae</taxon>
        <taxon>Rotaria</taxon>
    </lineage>
</organism>
<name>A0A816RS24_9BILA</name>
<feature type="region of interest" description="Disordered" evidence="1">
    <location>
        <begin position="1"/>
        <end position="20"/>
    </location>
</feature>
<evidence type="ECO:0000313" key="3">
    <source>
        <dbReference type="Proteomes" id="UP000663824"/>
    </source>
</evidence>
<protein>
    <submittedName>
        <fullName evidence="2">Uncharacterized protein</fullName>
    </submittedName>
</protein>
<gene>
    <name evidence="2" type="ORF">MBJ925_LOCUS18160</name>
</gene>